<evidence type="ECO:0000256" key="4">
    <source>
        <dbReference type="ARBA" id="ARBA00022840"/>
    </source>
</evidence>
<gene>
    <name evidence="7" type="ORF">A3B23_01205</name>
</gene>
<proteinExistence type="predicted"/>
<dbReference type="PROSITE" id="PS50893">
    <property type="entry name" value="ABC_TRANSPORTER_2"/>
    <property type="match status" value="1"/>
</dbReference>
<dbReference type="PANTHER" id="PTHR19211:SF95">
    <property type="entry name" value="ABC TRANSPORTER F FAMILY MEMBER 2"/>
    <property type="match status" value="1"/>
</dbReference>
<keyword evidence="2" id="KW-0677">Repeat</keyword>
<dbReference type="InterPro" id="IPR003439">
    <property type="entry name" value="ABC_transporter-like_ATP-bd"/>
</dbReference>
<dbReference type="STRING" id="1797690.A3B23_01205"/>
<protein>
    <recommendedName>
        <fullName evidence="6">ABC transporter domain-containing protein</fullName>
    </recommendedName>
</protein>
<dbReference type="GO" id="GO:0016020">
    <property type="term" value="C:membrane"/>
    <property type="evidence" value="ECO:0007669"/>
    <property type="project" value="InterPro"/>
</dbReference>
<dbReference type="GO" id="GO:0016887">
    <property type="term" value="F:ATP hydrolysis activity"/>
    <property type="evidence" value="ECO:0007669"/>
    <property type="project" value="InterPro"/>
</dbReference>
<evidence type="ECO:0000256" key="1">
    <source>
        <dbReference type="ARBA" id="ARBA00022448"/>
    </source>
</evidence>
<dbReference type="InterPro" id="IPR027417">
    <property type="entry name" value="P-loop_NTPase"/>
</dbReference>
<dbReference type="SUPFAM" id="SSF52540">
    <property type="entry name" value="P-loop containing nucleoside triphosphate hydrolases"/>
    <property type="match status" value="2"/>
</dbReference>
<feature type="domain" description="ABC transporter" evidence="6">
    <location>
        <begin position="53"/>
        <end position="269"/>
    </location>
</feature>
<evidence type="ECO:0000256" key="5">
    <source>
        <dbReference type="SAM" id="Coils"/>
    </source>
</evidence>
<dbReference type="InterPro" id="IPR015856">
    <property type="entry name" value="ABC_transpr_CbiO/EcfA_su"/>
</dbReference>
<accession>A0A1G1Z670</accession>
<evidence type="ECO:0000313" key="7">
    <source>
        <dbReference type="EMBL" id="OGY59556.1"/>
    </source>
</evidence>
<dbReference type="Proteomes" id="UP000178744">
    <property type="component" value="Unassembled WGS sequence"/>
</dbReference>
<organism evidence="7 8">
    <name type="scientific">Candidatus Colwellbacteria bacterium RIFCSPLOWO2_01_FULL_48_10</name>
    <dbReference type="NCBI Taxonomy" id="1797690"/>
    <lineage>
        <taxon>Bacteria</taxon>
        <taxon>Candidatus Colwelliibacteriota</taxon>
    </lineage>
</organism>
<evidence type="ECO:0000256" key="2">
    <source>
        <dbReference type="ARBA" id="ARBA00022737"/>
    </source>
</evidence>
<dbReference type="SMART" id="SM00382">
    <property type="entry name" value="AAA"/>
    <property type="match status" value="2"/>
</dbReference>
<sequence length="529" mass="59688">MAQIATSDSRNFYYLVDKYPHLNYHFATPKKAIFCLRNNTLIIMSSQQAEVILRFDKVSFSHGHNKPILTEADFSVRRGSKITLMGQNGAGKSTIFQLITGSLKPESGKISLNQKLTIATGRQVIPRDQLDLTVREFFEKAFNKKVYDIEPRIEKILEVVHLSAPQDRKVRSFSGGQQARLLLAFALIQNPDLLLLDEPTNNLDKQGIEHLRQFIIDYKKTVVVISHDAEFLNSFTDGVLYLDVFTNKVEQYAGNYFTVVEEISKRIERERMKNARLLSDISARKDQMNYFAQKGGHMRDVARKMREKIDDLEEEIVDVRTEDKTIRNFIIPCQEDLTGEIIKINSVDVIKAHKPTPKKVKISLNKKTHLLISGPNGIGKTTLLESIASGKSKGTSIADNIRVGYYRQDFSTLNFNDTAYKVLADAADKTSEEELRSIASGFLINAELLKHKVGDLSEGQKGLVALASLVLQRPGLLILDEPTNHINFRHIPVIAKALGQYEGAMILVSHVPEFVKQIHIDQTLDLGEL</sequence>
<dbReference type="Pfam" id="PF00005">
    <property type="entry name" value="ABC_tran"/>
    <property type="match status" value="2"/>
</dbReference>
<keyword evidence="1" id="KW-0813">Transport</keyword>
<keyword evidence="3" id="KW-0547">Nucleotide-binding</keyword>
<dbReference type="EMBL" id="MHIY01000023">
    <property type="protein sequence ID" value="OGY59556.1"/>
    <property type="molecule type" value="Genomic_DNA"/>
</dbReference>
<evidence type="ECO:0000313" key="8">
    <source>
        <dbReference type="Proteomes" id="UP000178744"/>
    </source>
</evidence>
<name>A0A1G1Z670_9BACT</name>
<keyword evidence="5" id="KW-0175">Coiled coil</keyword>
<keyword evidence="4" id="KW-0067">ATP-binding</keyword>
<evidence type="ECO:0000256" key="3">
    <source>
        <dbReference type="ARBA" id="ARBA00022741"/>
    </source>
</evidence>
<dbReference type="InterPro" id="IPR003593">
    <property type="entry name" value="AAA+_ATPase"/>
</dbReference>
<dbReference type="GO" id="GO:0055085">
    <property type="term" value="P:transmembrane transport"/>
    <property type="evidence" value="ECO:0007669"/>
    <property type="project" value="InterPro"/>
</dbReference>
<evidence type="ECO:0000259" key="6">
    <source>
        <dbReference type="PROSITE" id="PS50893"/>
    </source>
</evidence>
<dbReference type="GO" id="GO:0005524">
    <property type="term" value="F:ATP binding"/>
    <property type="evidence" value="ECO:0007669"/>
    <property type="project" value="UniProtKB-KW"/>
</dbReference>
<feature type="coiled-coil region" evidence="5">
    <location>
        <begin position="260"/>
        <end position="322"/>
    </location>
</feature>
<reference evidence="7 8" key="1">
    <citation type="journal article" date="2016" name="Nat. Commun.">
        <title>Thousands of microbial genomes shed light on interconnected biogeochemical processes in an aquifer system.</title>
        <authorList>
            <person name="Anantharaman K."/>
            <person name="Brown C.T."/>
            <person name="Hug L.A."/>
            <person name="Sharon I."/>
            <person name="Castelle C.J."/>
            <person name="Probst A.J."/>
            <person name="Thomas B.C."/>
            <person name="Singh A."/>
            <person name="Wilkins M.J."/>
            <person name="Karaoz U."/>
            <person name="Brodie E.L."/>
            <person name="Williams K.H."/>
            <person name="Hubbard S.S."/>
            <person name="Banfield J.F."/>
        </authorList>
    </citation>
    <scope>NUCLEOTIDE SEQUENCE [LARGE SCALE GENOMIC DNA]</scope>
</reference>
<dbReference type="CDD" id="cd03225">
    <property type="entry name" value="ABC_cobalt_CbiO_domain1"/>
    <property type="match status" value="1"/>
</dbReference>
<dbReference type="Gene3D" id="3.40.50.300">
    <property type="entry name" value="P-loop containing nucleotide triphosphate hydrolases"/>
    <property type="match status" value="2"/>
</dbReference>
<dbReference type="AlphaFoldDB" id="A0A1G1Z670"/>
<dbReference type="InterPro" id="IPR050611">
    <property type="entry name" value="ABCF"/>
</dbReference>
<comment type="caution">
    <text evidence="7">The sequence shown here is derived from an EMBL/GenBank/DDBJ whole genome shotgun (WGS) entry which is preliminary data.</text>
</comment>
<dbReference type="PANTHER" id="PTHR19211">
    <property type="entry name" value="ATP-BINDING TRANSPORT PROTEIN-RELATED"/>
    <property type="match status" value="1"/>
</dbReference>